<dbReference type="Proteomes" id="UP000078459">
    <property type="component" value="Unassembled WGS sequence"/>
</dbReference>
<feature type="transmembrane region" description="Helical" evidence="1">
    <location>
        <begin position="225"/>
        <end position="243"/>
    </location>
</feature>
<dbReference type="PANTHER" id="PTHR30188">
    <property type="entry name" value="ABC TRANSPORTER PERMEASE PROTEIN-RELATED"/>
    <property type="match status" value="1"/>
</dbReference>
<feature type="transmembrane region" description="Helical" evidence="1">
    <location>
        <begin position="180"/>
        <end position="205"/>
    </location>
</feature>
<keyword evidence="3" id="KW-1185">Reference proteome</keyword>
<keyword evidence="1" id="KW-1133">Transmembrane helix</keyword>
<evidence type="ECO:0000313" key="3">
    <source>
        <dbReference type="Proteomes" id="UP000078459"/>
    </source>
</evidence>
<dbReference type="RefSeq" id="WP_068823018.1">
    <property type="nucleotide sequence ID" value="NZ_LWHJ01000029.1"/>
</dbReference>
<dbReference type="EMBL" id="LWHJ01000029">
    <property type="protein sequence ID" value="OAQ38866.1"/>
    <property type="molecule type" value="Genomic_DNA"/>
</dbReference>
<sequence>MVFHYFGKYILLLQAVFRKPEKYSIYKNEIFREMVSIGLGSLGIISIISVFIGAVTTVQTAFQLTSDLIPKSIIGGITRDSTILELSPTICSLVLAGKVGSSIASQIGTMRVTEQIDALEIMGINAPGYLILPKLLGGIIMIPMLVIVAIALSITGGYLAGTASGAVSAAEFIQGLTTDFIPFTLAVAMIKALVFAFIITTVSAYQGYYTDGGAIEVGNSSTKAVVISCIAILISDYVIAQLLL</sequence>
<accession>A0A179DCT8</accession>
<dbReference type="GO" id="GO:0005548">
    <property type="term" value="F:phospholipid transporter activity"/>
    <property type="evidence" value="ECO:0007669"/>
    <property type="project" value="TreeGrafter"/>
</dbReference>
<dbReference type="AlphaFoldDB" id="A0A179DCT8"/>
<dbReference type="Pfam" id="PF02405">
    <property type="entry name" value="MlaE"/>
    <property type="match status" value="1"/>
</dbReference>
<dbReference type="GO" id="GO:0043190">
    <property type="term" value="C:ATP-binding cassette (ABC) transporter complex"/>
    <property type="evidence" value="ECO:0007669"/>
    <property type="project" value="InterPro"/>
</dbReference>
<keyword evidence="1" id="KW-0812">Transmembrane</keyword>
<gene>
    <name evidence="2" type="ORF">A5893_12550</name>
</gene>
<evidence type="ECO:0000256" key="1">
    <source>
        <dbReference type="SAM" id="Phobius"/>
    </source>
</evidence>
<dbReference type="STRING" id="1826909.A5893_12550"/>
<feature type="transmembrane region" description="Helical" evidence="1">
    <location>
        <begin position="135"/>
        <end position="159"/>
    </location>
</feature>
<dbReference type="InterPro" id="IPR030802">
    <property type="entry name" value="Permease_MalE"/>
</dbReference>
<comment type="caution">
    <text evidence="2">The sequence shown here is derived from an EMBL/GenBank/DDBJ whole genome shotgun (WGS) entry which is preliminary data.</text>
</comment>
<dbReference type="PANTHER" id="PTHR30188:SF4">
    <property type="entry name" value="PROTEIN TRIGALACTOSYLDIACYLGLYCEROL 1, CHLOROPLASTIC"/>
    <property type="match status" value="1"/>
</dbReference>
<name>A0A179DCT8_9SPHI</name>
<feature type="transmembrane region" description="Helical" evidence="1">
    <location>
        <begin position="37"/>
        <end position="62"/>
    </location>
</feature>
<dbReference type="OrthoDB" id="9810518at2"/>
<organism evidence="2 3">
    <name type="scientific">Pedobacter psychrophilus</name>
    <dbReference type="NCBI Taxonomy" id="1826909"/>
    <lineage>
        <taxon>Bacteria</taxon>
        <taxon>Pseudomonadati</taxon>
        <taxon>Bacteroidota</taxon>
        <taxon>Sphingobacteriia</taxon>
        <taxon>Sphingobacteriales</taxon>
        <taxon>Sphingobacteriaceae</taxon>
        <taxon>Pedobacter</taxon>
    </lineage>
</organism>
<reference evidence="2 3" key="1">
    <citation type="submission" date="2016-04" db="EMBL/GenBank/DDBJ databases">
        <authorList>
            <person name="Evans L.H."/>
            <person name="Alamgir A."/>
            <person name="Owens N."/>
            <person name="Weber N.D."/>
            <person name="Virtaneva K."/>
            <person name="Barbian K."/>
            <person name="Babar A."/>
            <person name="Rosenke K."/>
        </authorList>
    </citation>
    <scope>NUCLEOTIDE SEQUENCE [LARGE SCALE GENOMIC DNA]</scope>
    <source>
        <strain evidence="2 3">CCM 8644</strain>
    </source>
</reference>
<proteinExistence type="predicted"/>
<evidence type="ECO:0000313" key="2">
    <source>
        <dbReference type="EMBL" id="OAQ38866.1"/>
    </source>
</evidence>
<reference evidence="2 3" key="2">
    <citation type="submission" date="2016-06" db="EMBL/GenBank/DDBJ databases">
        <title>Pedobacter psychrophilus sp. nov., isolated from Antarctic fragmentary rock.</title>
        <authorList>
            <person name="Svec P."/>
        </authorList>
    </citation>
    <scope>NUCLEOTIDE SEQUENCE [LARGE SCALE GENOMIC DNA]</scope>
    <source>
        <strain evidence="2 3">CCM 8644</strain>
    </source>
</reference>
<protein>
    <submittedName>
        <fullName evidence="2">ABC transporter permease</fullName>
    </submittedName>
</protein>
<keyword evidence="1" id="KW-0472">Membrane</keyword>